<dbReference type="SUPFAM" id="SSF53187">
    <property type="entry name" value="Zn-dependent exopeptidases"/>
    <property type="match status" value="1"/>
</dbReference>
<reference evidence="1" key="1">
    <citation type="submission" date="2020-12" db="EMBL/GenBank/DDBJ databases">
        <title>Metabolic potential, ecology and presence of endohyphal bacteria is reflected in genomic diversity of Mucoromycotina.</title>
        <authorList>
            <person name="Muszewska A."/>
            <person name="Okrasinska A."/>
            <person name="Steczkiewicz K."/>
            <person name="Drgas O."/>
            <person name="Orlowska M."/>
            <person name="Perlinska-Lenart U."/>
            <person name="Aleksandrzak-Piekarczyk T."/>
            <person name="Szatraj K."/>
            <person name="Zielenkiewicz U."/>
            <person name="Pilsyk S."/>
            <person name="Malc E."/>
            <person name="Mieczkowski P."/>
            <person name="Kruszewska J.S."/>
            <person name="Biernat P."/>
            <person name="Pawlowska J."/>
        </authorList>
    </citation>
    <scope>NUCLEOTIDE SEQUENCE</scope>
    <source>
        <strain evidence="1">CBS 226.32</strain>
    </source>
</reference>
<evidence type="ECO:0000313" key="1">
    <source>
        <dbReference type="EMBL" id="KAG2198680.1"/>
    </source>
</evidence>
<name>A0A8H7UWV5_9FUNG</name>
<proteinExistence type="predicted"/>
<organism evidence="1 2">
    <name type="scientific">Mucor plumbeus</name>
    <dbReference type="NCBI Taxonomy" id="97098"/>
    <lineage>
        <taxon>Eukaryota</taxon>
        <taxon>Fungi</taxon>
        <taxon>Fungi incertae sedis</taxon>
        <taxon>Mucoromycota</taxon>
        <taxon>Mucoromycotina</taxon>
        <taxon>Mucoromycetes</taxon>
        <taxon>Mucorales</taxon>
        <taxon>Mucorineae</taxon>
        <taxon>Mucoraceae</taxon>
        <taxon>Mucor</taxon>
    </lineage>
</organism>
<protein>
    <recommendedName>
        <fullName evidence="3">N-formylglutamate amidohydrolase</fullName>
    </recommendedName>
</protein>
<dbReference type="Gene3D" id="3.40.630.40">
    <property type="entry name" value="Zn-dependent exopeptidases"/>
    <property type="match status" value="1"/>
</dbReference>
<accession>A0A8H7UWV5</accession>
<gene>
    <name evidence="1" type="ORF">INT46_003256</name>
</gene>
<evidence type="ECO:0000313" key="2">
    <source>
        <dbReference type="Proteomes" id="UP000650833"/>
    </source>
</evidence>
<dbReference type="AlphaFoldDB" id="A0A8H7UWV5"/>
<dbReference type="Proteomes" id="UP000650833">
    <property type="component" value="Unassembled WGS sequence"/>
</dbReference>
<dbReference type="OrthoDB" id="71260at2759"/>
<evidence type="ECO:0008006" key="3">
    <source>
        <dbReference type="Google" id="ProtNLM"/>
    </source>
</evidence>
<dbReference type="EMBL" id="JAEPRC010000381">
    <property type="protein sequence ID" value="KAG2198680.1"/>
    <property type="molecule type" value="Genomic_DNA"/>
</dbReference>
<keyword evidence="2" id="KW-1185">Reference proteome</keyword>
<sequence length="284" mass="32583">MVNAETYSRRFKEKSYTTNGVYSKLGNLPLIITAPHGGQLKPKSIHDRTRHGSLLLADMYTKEIASGIEQFLSNYYKNTAPYIIMNDIARRKADVNRSLEDGTETEAGEKVWKEYHDRVKLSVEDLLKEHGRGLLVDIHGHTHSSGMIELGYLLSPEELQLHNVKLDQTILEKSSIQSLAKRHLQNKAPHRLLNLFGDLIVLKSKNHISALPSTRIPSPVDDNYFMGGFTTQHYHNYWNGLDVIQVEIPKHLRLNEKNRCHVIKLLSRAIINILDQYYINHCKL</sequence>
<comment type="caution">
    <text evidence="1">The sequence shown here is derived from an EMBL/GenBank/DDBJ whole genome shotgun (WGS) entry which is preliminary data.</text>
</comment>